<keyword evidence="2" id="KW-1185">Reference proteome</keyword>
<evidence type="ECO:0008006" key="3">
    <source>
        <dbReference type="Google" id="ProtNLM"/>
    </source>
</evidence>
<dbReference type="RefSeq" id="WP_316969958.1">
    <property type="nucleotide sequence ID" value="NZ_JARFPL010000058.1"/>
</dbReference>
<organism evidence="1 2">
    <name type="scientific">Candidatus Methanocrinis alkalitolerans</name>
    <dbReference type="NCBI Taxonomy" id="3033395"/>
    <lineage>
        <taxon>Archaea</taxon>
        <taxon>Methanobacteriati</taxon>
        <taxon>Methanobacteriota</taxon>
        <taxon>Stenosarchaea group</taxon>
        <taxon>Methanomicrobia</taxon>
        <taxon>Methanotrichales</taxon>
        <taxon>Methanotrichaceae</taxon>
        <taxon>Methanocrinis</taxon>
    </lineage>
</organism>
<accession>A0ABT5XHW5</accession>
<dbReference type="EMBL" id="JARFPL010000058">
    <property type="protein sequence ID" value="MDF0594265.1"/>
    <property type="molecule type" value="Genomic_DNA"/>
</dbReference>
<evidence type="ECO:0000313" key="1">
    <source>
        <dbReference type="EMBL" id="MDF0594265.1"/>
    </source>
</evidence>
<evidence type="ECO:0000313" key="2">
    <source>
        <dbReference type="Proteomes" id="UP001215956"/>
    </source>
</evidence>
<proteinExistence type="predicted"/>
<comment type="caution">
    <text evidence="1">The sequence shown here is derived from an EMBL/GenBank/DDBJ whole genome shotgun (WGS) entry which is preliminary data.</text>
</comment>
<dbReference type="Proteomes" id="UP001215956">
    <property type="component" value="Unassembled WGS sequence"/>
</dbReference>
<sequence>MSFSVTDQRKAKYAASVYEESKLRRTTARGLHYFALGRSDYPVFNGKGEVVDSRTYRDEDSGRFTTWIALAKRQGLIPWDAIPDESVGEMVLVPSQESCDFSYEYWIDHEPIDEIRWHLEATSPKLAASEILRPQPHRVELWLEKSTMNHLLADICQRNQTTLVTFRGHPSWGAAWKMCKRAQEDGRPTIILYLSDLDPSGFLMAQELAGKVAELNISFFESGLDVRIRRIGLTPEQVVEHHIPLVNRKGGEKANVQKYAEYVGKWSLDPTKKAELDALERYHPGGVQAFVEKWLCRFHDPGLDQRCRTETSRLIGELPDPPEFPQEVLTLRSGIVADLERLRGIENNLQMDLDRGRVDCKIEVDVETVQSYKWLLSTSEGVYPGDGDVDFVTIEAAMAGGIGPRGWGG</sequence>
<dbReference type="SUPFAM" id="SSF56726">
    <property type="entry name" value="DNA topoisomerase IV, alpha subunit"/>
    <property type="match status" value="1"/>
</dbReference>
<reference evidence="1 2" key="1">
    <citation type="submission" date="2023-03" db="EMBL/GenBank/DDBJ databases">
        <title>Whole genome sequencing of Methanotrichaceae archaeon M04Ac.</title>
        <authorList>
            <person name="Khomyakova M.A."/>
            <person name="Merkel A.Y."/>
            <person name="Slobodkin A.I."/>
        </authorList>
    </citation>
    <scope>NUCLEOTIDE SEQUENCE [LARGE SCALE GENOMIC DNA]</scope>
    <source>
        <strain evidence="1 2">M04Ac</strain>
    </source>
</reference>
<protein>
    <recommendedName>
        <fullName evidence="3">Wadjet protein JetD C-terminal domain-containing protein</fullName>
    </recommendedName>
</protein>
<name>A0ABT5XHW5_9EURY</name>
<gene>
    <name evidence="1" type="ORF">P0O24_11815</name>
</gene>
<dbReference type="InterPro" id="IPR036078">
    <property type="entry name" value="Spo11/TopoVI_A_sf"/>
</dbReference>